<evidence type="ECO:0000313" key="3">
    <source>
        <dbReference type="Proteomes" id="UP000006906"/>
    </source>
</evidence>
<gene>
    <name evidence="2" type="ORF">CHLRE_06g305516v5</name>
</gene>
<evidence type="ECO:0000313" key="2">
    <source>
        <dbReference type="EMBL" id="PNW83069.1"/>
    </source>
</evidence>
<name>A0A2K3DRA6_CHLRE</name>
<sequence length="174" mass="16818">MASPLGEQAVQNIQALLDRDYRQEEMEGADPARAQPAVVELGQPAAAGPMTQPGAAALEPPVAGGTKPGAARPGGPLAAGQGGGVVAAAAQPGVEAAQQPSVEGCQGGVSADDVSEGPASVLARLQQQDSHASDTSDAAKPLAAGMEVEQVGGGEAVAEVAPGAEEAPGTEGTV</sequence>
<dbReference type="Gramene" id="PNW83069">
    <property type="protein sequence ID" value="PNW83069"/>
    <property type="gene ID" value="CHLRE_06g305516v5"/>
</dbReference>
<evidence type="ECO:0000256" key="1">
    <source>
        <dbReference type="SAM" id="MobiDB-lite"/>
    </source>
</evidence>
<feature type="region of interest" description="Disordered" evidence="1">
    <location>
        <begin position="16"/>
        <end position="174"/>
    </location>
</feature>
<accession>A0A2K3DRA6</accession>
<feature type="compositionally biased region" description="Polar residues" evidence="1">
    <location>
        <begin position="125"/>
        <end position="136"/>
    </location>
</feature>
<dbReference type="EMBL" id="CM008967">
    <property type="protein sequence ID" value="PNW83069.1"/>
    <property type="molecule type" value="Genomic_DNA"/>
</dbReference>
<dbReference type="Proteomes" id="UP000006906">
    <property type="component" value="Chromosome 6"/>
</dbReference>
<dbReference type="RefSeq" id="XP_042924399.1">
    <property type="nucleotide sequence ID" value="XM_043063692.1"/>
</dbReference>
<feature type="compositionally biased region" description="Low complexity" evidence="1">
    <location>
        <begin position="68"/>
        <end position="79"/>
    </location>
</feature>
<feature type="compositionally biased region" description="Low complexity" evidence="1">
    <location>
        <begin position="143"/>
        <end position="174"/>
    </location>
</feature>
<feature type="compositionally biased region" description="Low complexity" evidence="1">
    <location>
        <begin position="86"/>
        <end position="100"/>
    </location>
</feature>
<dbReference type="KEGG" id="cre:CHLRE_06g305516v5"/>
<dbReference type="AlphaFoldDB" id="A0A2K3DRA6"/>
<dbReference type="InParanoid" id="A0A2K3DRA6"/>
<reference evidence="2 3" key="1">
    <citation type="journal article" date="2007" name="Science">
        <title>The Chlamydomonas genome reveals the evolution of key animal and plant functions.</title>
        <authorList>
            <person name="Merchant S.S."/>
            <person name="Prochnik S.E."/>
            <person name="Vallon O."/>
            <person name="Harris E.H."/>
            <person name="Karpowicz S.J."/>
            <person name="Witman G.B."/>
            <person name="Terry A."/>
            <person name="Salamov A."/>
            <person name="Fritz-Laylin L.K."/>
            <person name="Marechal-Drouard L."/>
            <person name="Marshall W.F."/>
            <person name="Qu L.H."/>
            <person name="Nelson D.R."/>
            <person name="Sanderfoot A.A."/>
            <person name="Spalding M.H."/>
            <person name="Kapitonov V.V."/>
            <person name="Ren Q."/>
            <person name="Ferris P."/>
            <person name="Lindquist E."/>
            <person name="Shapiro H."/>
            <person name="Lucas S.M."/>
            <person name="Grimwood J."/>
            <person name="Schmutz J."/>
            <person name="Cardol P."/>
            <person name="Cerutti H."/>
            <person name="Chanfreau G."/>
            <person name="Chen C.L."/>
            <person name="Cognat V."/>
            <person name="Croft M.T."/>
            <person name="Dent R."/>
            <person name="Dutcher S."/>
            <person name="Fernandez E."/>
            <person name="Fukuzawa H."/>
            <person name="Gonzalez-Ballester D."/>
            <person name="Gonzalez-Halphen D."/>
            <person name="Hallmann A."/>
            <person name="Hanikenne M."/>
            <person name="Hippler M."/>
            <person name="Inwood W."/>
            <person name="Jabbari K."/>
            <person name="Kalanon M."/>
            <person name="Kuras R."/>
            <person name="Lefebvre P.A."/>
            <person name="Lemaire S.D."/>
            <person name="Lobanov A.V."/>
            <person name="Lohr M."/>
            <person name="Manuell A."/>
            <person name="Meier I."/>
            <person name="Mets L."/>
            <person name="Mittag M."/>
            <person name="Mittelmeier T."/>
            <person name="Moroney J.V."/>
            <person name="Moseley J."/>
            <person name="Napoli C."/>
            <person name="Nedelcu A.M."/>
            <person name="Niyogi K."/>
            <person name="Novoselov S.V."/>
            <person name="Paulsen I.T."/>
            <person name="Pazour G."/>
            <person name="Purton S."/>
            <person name="Ral J.P."/>
            <person name="Riano-Pachon D.M."/>
            <person name="Riekhof W."/>
            <person name="Rymarquis L."/>
            <person name="Schroda M."/>
            <person name="Stern D."/>
            <person name="Umen J."/>
            <person name="Willows R."/>
            <person name="Wilson N."/>
            <person name="Zimmer S.L."/>
            <person name="Allmer J."/>
            <person name="Balk J."/>
            <person name="Bisova K."/>
            <person name="Chen C.J."/>
            <person name="Elias M."/>
            <person name="Gendler K."/>
            <person name="Hauser C."/>
            <person name="Lamb M.R."/>
            <person name="Ledford H."/>
            <person name="Long J.C."/>
            <person name="Minagawa J."/>
            <person name="Page M.D."/>
            <person name="Pan J."/>
            <person name="Pootakham W."/>
            <person name="Roje S."/>
            <person name="Rose A."/>
            <person name="Stahlberg E."/>
            <person name="Terauchi A.M."/>
            <person name="Yang P."/>
            <person name="Ball S."/>
            <person name="Bowler C."/>
            <person name="Dieckmann C.L."/>
            <person name="Gladyshev V.N."/>
            <person name="Green P."/>
            <person name="Jorgensen R."/>
            <person name="Mayfield S."/>
            <person name="Mueller-Roeber B."/>
            <person name="Rajamani S."/>
            <person name="Sayre R.T."/>
            <person name="Brokstein P."/>
            <person name="Dubchak I."/>
            <person name="Goodstein D."/>
            <person name="Hornick L."/>
            <person name="Huang Y.W."/>
            <person name="Jhaveri J."/>
            <person name="Luo Y."/>
            <person name="Martinez D."/>
            <person name="Ngau W.C."/>
            <person name="Otillar B."/>
            <person name="Poliakov A."/>
            <person name="Porter A."/>
            <person name="Szajkowski L."/>
            <person name="Werner G."/>
            <person name="Zhou K."/>
            <person name="Grigoriev I.V."/>
            <person name="Rokhsar D.S."/>
            <person name="Grossman A.R."/>
        </authorList>
    </citation>
    <scope>NUCLEOTIDE SEQUENCE [LARGE SCALE GENOMIC DNA]</scope>
    <source>
        <strain evidence="3">CC-503</strain>
    </source>
</reference>
<protein>
    <submittedName>
        <fullName evidence="2">Uncharacterized protein</fullName>
    </submittedName>
</protein>
<proteinExistence type="predicted"/>
<keyword evidence="3" id="KW-1185">Reference proteome</keyword>
<organism evidence="2 3">
    <name type="scientific">Chlamydomonas reinhardtii</name>
    <name type="common">Chlamydomonas smithii</name>
    <dbReference type="NCBI Taxonomy" id="3055"/>
    <lineage>
        <taxon>Eukaryota</taxon>
        <taxon>Viridiplantae</taxon>
        <taxon>Chlorophyta</taxon>
        <taxon>core chlorophytes</taxon>
        <taxon>Chlorophyceae</taxon>
        <taxon>CS clade</taxon>
        <taxon>Chlamydomonadales</taxon>
        <taxon>Chlamydomonadaceae</taxon>
        <taxon>Chlamydomonas</taxon>
    </lineage>
</organism>
<dbReference type="GeneID" id="66053896"/>